<feature type="compositionally biased region" description="Basic and acidic residues" evidence="7">
    <location>
        <begin position="1214"/>
        <end position="1252"/>
    </location>
</feature>
<dbReference type="PROSITE" id="PS50960">
    <property type="entry name" value="HTH_PSQ"/>
    <property type="match status" value="2"/>
</dbReference>
<feature type="region of interest" description="Disordered" evidence="7">
    <location>
        <begin position="269"/>
        <end position="346"/>
    </location>
</feature>
<feature type="compositionally biased region" description="Low complexity" evidence="7">
    <location>
        <begin position="94"/>
        <end position="104"/>
    </location>
</feature>
<feature type="region of interest" description="Disordered" evidence="7">
    <location>
        <begin position="931"/>
        <end position="955"/>
    </location>
</feature>
<dbReference type="InterPro" id="IPR009057">
    <property type="entry name" value="Homeodomain-like_sf"/>
</dbReference>
<keyword evidence="3 6" id="KW-0238">DNA-binding</keyword>
<feature type="DNA-binding region" description="H-T-H motif" evidence="6">
    <location>
        <begin position="429"/>
        <end position="449"/>
    </location>
</feature>
<feature type="compositionally biased region" description="Basic and acidic residues" evidence="7">
    <location>
        <begin position="671"/>
        <end position="686"/>
    </location>
</feature>
<accession>A0A8K0K023</accession>
<dbReference type="Proteomes" id="UP000792457">
    <property type="component" value="Unassembled WGS sequence"/>
</dbReference>
<comment type="caution">
    <text evidence="9">The sequence shown here is derived from an EMBL/GenBank/DDBJ whole genome shotgun (WGS) entry which is preliminary data.</text>
</comment>
<keyword evidence="4" id="KW-0804">Transcription</keyword>
<dbReference type="OrthoDB" id="10028342at2759"/>
<feature type="region of interest" description="Disordered" evidence="7">
    <location>
        <begin position="860"/>
        <end position="885"/>
    </location>
</feature>
<protein>
    <recommendedName>
        <fullName evidence="8">HTH psq-type domain-containing protein</fullName>
    </recommendedName>
</protein>
<evidence type="ECO:0000256" key="5">
    <source>
        <dbReference type="ARBA" id="ARBA00023242"/>
    </source>
</evidence>
<dbReference type="FunFam" id="1.10.10.60:FF:000019">
    <property type="entry name" value="Ligand-dependent corepressor isoform 1"/>
    <property type="match status" value="1"/>
</dbReference>
<feature type="region of interest" description="Disordered" evidence="7">
    <location>
        <begin position="94"/>
        <end position="113"/>
    </location>
</feature>
<evidence type="ECO:0000256" key="6">
    <source>
        <dbReference type="PROSITE-ProRule" id="PRU00320"/>
    </source>
</evidence>
<evidence type="ECO:0000256" key="2">
    <source>
        <dbReference type="ARBA" id="ARBA00023015"/>
    </source>
</evidence>
<feature type="region of interest" description="Disordered" evidence="7">
    <location>
        <begin position="120"/>
        <end position="147"/>
    </location>
</feature>
<sequence length="1361" mass="144302">MAECSYARCVQERRAIKKELQRWTKNIVFLVGLERVAEELMGRRKWKRYQEIVYNVPLKAGEETQTLDSATEIKDWEPEDRCCFCDGGVFLDSTSPHSESSQSSRDTPPLPEAISAAFPHLPLSLRHPTTDSTSPVEGGEGASLGPLTPPVPQTNLDRPPFHLLSHHRHRRTLGDRTPTPNANLIPPNRIPTSPAAMATLEAATSMAASLVTEAAAMSSRPGVSPSTTSTANAAAVAAAAASIAPQFFPPSAVAGMFPWYLPPQHSSAIASQLQGQRHGPTPPTPSEEDRGSSVESSSSDVEEDVGRSRIPSAAFPSVLPTSNLTHNPLPPPPRTSSASPSPSITLSSCLSLEQPLDLSAKTSRTTDMPMESIMGMGAVPPSSLRVPNIDNKHIFKAKPRMSALGGRRTYTEEELQAALRDIQSGKLGTRRAAVIYGIPRSTLRNKVCAPSDLRVYKLAMERERNHTGGLGGPSTRGGRGMSGPRGGFFSAAAAAALSHNPPVNMDIQRSRGMEEEEEEESEVVMVNPGCIKGEGAEGQEETNEDDSMRRVVDGEDPEGRKVSLSMDDLVRYSGMDSLATTESLRQLLQGGPGGRGNVGAGNNPFDVFPSPDLLDKTALAPYIANMFAGSGVLGQEGLSGQEGTVSEAIRRRGGLRHSPYLPELMRRMAEEREGSGRLNGYHREGLDGSSGEVCLDKEEDSEQTSKKNSESGGNEAEGSVGQREEEGSREASVTSPAPNVILKIPSYKPTKNGVAGEESSQSLTSSGGGPTCADVGSESSSPIPSPVAGMGGLRALGPRELMARAMVNQRFGVADPVVSTAEKRVGGLFQADTKRGRFGNEAGSCQGMSYDNSKTTMKTTATTATSSTGTTTTGGKGTRPKRGKYRNYDRDSLVEAVRAVQRGEMSVHRAGSYYGVPHSTLEYKVKERHLMRPRKREPKGQQHNLLGKQHPMSNPNYSTAELGDRKAGIAIGSDKIAKPPQAPTLPHVKSKVPQTFGTPHCGPSLPMLPPNGGLKMRSPFEGNPANLPSSPSPSSSSPSVNYPSASAHPSAAAFPFWPPAFHSHLPLEISQGQIFASAMMRMLQADATGGAAVVAAVAGRQGAPGSTGVGGNVGNGANSVAAAGSFLDGLIRSRLEMGIPGGEGVGGPVGIGGNVGLMDSGRVAPEGMSNVTLLDQLCRNSRLGALSRSPPRSPPPSAAPQQSAEAVVDLSRVPPEKEKDQKGDDEVESTKVGEERKVSVDEGHQVKEEASDAKSSLKSACDIKEGPAAKDGDDDCVSCPVTEDADHSVLNIDQDVEVMEETSSKSNVKSLEDQGDETLQSEEKKPDMNEEENEEEIEESASPLPEEREENIEENTKSNID</sequence>
<proteinExistence type="predicted"/>
<evidence type="ECO:0000256" key="1">
    <source>
        <dbReference type="ARBA" id="ARBA00004123"/>
    </source>
</evidence>
<dbReference type="Gene3D" id="1.10.10.60">
    <property type="entry name" value="Homeodomain-like"/>
    <property type="match status" value="2"/>
</dbReference>
<reference evidence="9" key="2">
    <citation type="submission" date="2017-10" db="EMBL/GenBank/DDBJ databases">
        <title>Ladona fulva Genome sequencing and assembly.</title>
        <authorList>
            <person name="Murali S."/>
            <person name="Richards S."/>
            <person name="Bandaranaike D."/>
            <person name="Bellair M."/>
            <person name="Blankenburg K."/>
            <person name="Chao H."/>
            <person name="Dinh H."/>
            <person name="Doddapaneni H."/>
            <person name="Dugan-Rocha S."/>
            <person name="Elkadiri S."/>
            <person name="Gnanaolivu R."/>
            <person name="Hernandez B."/>
            <person name="Skinner E."/>
            <person name="Javaid M."/>
            <person name="Lee S."/>
            <person name="Li M."/>
            <person name="Ming W."/>
            <person name="Munidasa M."/>
            <person name="Muniz J."/>
            <person name="Nguyen L."/>
            <person name="Hughes D."/>
            <person name="Osuji N."/>
            <person name="Pu L.-L."/>
            <person name="Puazo M."/>
            <person name="Qu C."/>
            <person name="Quiroz J."/>
            <person name="Raj R."/>
            <person name="Weissenberger G."/>
            <person name="Xin Y."/>
            <person name="Zou X."/>
            <person name="Han Y."/>
            <person name="Worley K."/>
            <person name="Muzny D."/>
            <person name="Gibbs R."/>
        </authorList>
    </citation>
    <scope>NUCLEOTIDE SEQUENCE</scope>
    <source>
        <strain evidence="9">Sampled in the wild</strain>
    </source>
</reference>
<feature type="compositionally biased region" description="Low complexity" evidence="7">
    <location>
        <begin position="1023"/>
        <end position="1044"/>
    </location>
</feature>
<feature type="DNA-binding region" description="H-T-H motif" evidence="6">
    <location>
        <begin position="907"/>
        <end position="927"/>
    </location>
</feature>
<dbReference type="GO" id="GO:0005634">
    <property type="term" value="C:nucleus"/>
    <property type="evidence" value="ECO:0007669"/>
    <property type="project" value="UniProtKB-SubCell"/>
</dbReference>
<dbReference type="EMBL" id="KZ308250">
    <property type="protein sequence ID" value="KAG8225729.1"/>
    <property type="molecule type" value="Genomic_DNA"/>
</dbReference>
<feature type="compositionally biased region" description="Basic and acidic residues" evidence="7">
    <location>
        <begin position="1261"/>
        <end position="1271"/>
    </location>
</feature>
<feature type="domain" description="HTH psq-type" evidence="8">
    <location>
        <begin position="401"/>
        <end position="453"/>
    </location>
</feature>
<evidence type="ECO:0000313" key="10">
    <source>
        <dbReference type="Proteomes" id="UP000792457"/>
    </source>
</evidence>
<evidence type="ECO:0000313" key="9">
    <source>
        <dbReference type="EMBL" id="KAG8225729.1"/>
    </source>
</evidence>
<name>A0A8K0K023_LADFU</name>
<feature type="region of interest" description="Disordered" evidence="7">
    <location>
        <begin position="671"/>
        <end position="791"/>
    </location>
</feature>
<evidence type="ECO:0000256" key="7">
    <source>
        <dbReference type="SAM" id="MobiDB-lite"/>
    </source>
</evidence>
<reference evidence="9" key="1">
    <citation type="submission" date="2013-04" db="EMBL/GenBank/DDBJ databases">
        <authorList>
            <person name="Qu J."/>
            <person name="Murali S.C."/>
            <person name="Bandaranaike D."/>
            <person name="Bellair M."/>
            <person name="Blankenburg K."/>
            <person name="Chao H."/>
            <person name="Dinh H."/>
            <person name="Doddapaneni H."/>
            <person name="Downs B."/>
            <person name="Dugan-Rocha S."/>
            <person name="Elkadiri S."/>
            <person name="Gnanaolivu R.D."/>
            <person name="Hernandez B."/>
            <person name="Javaid M."/>
            <person name="Jayaseelan J.C."/>
            <person name="Lee S."/>
            <person name="Li M."/>
            <person name="Ming W."/>
            <person name="Munidasa M."/>
            <person name="Muniz J."/>
            <person name="Nguyen L."/>
            <person name="Ongeri F."/>
            <person name="Osuji N."/>
            <person name="Pu L.-L."/>
            <person name="Puazo M."/>
            <person name="Qu C."/>
            <person name="Quiroz J."/>
            <person name="Raj R."/>
            <person name="Weissenberger G."/>
            <person name="Xin Y."/>
            <person name="Zou X."/>
            <person name="Han Y."/>
            <person name="Richards S."/>
            <person name="Worley K."/>
            <person name="Muzny D."/>
            <person name="Gibbs R."/>
        </authorList>
    </citation>
    <scope>NUCLEOTIDE SEQUENCE</scope>
    <source>
        <strain evidence="9">Sampled in the wild</strain>
    </source>
</reference>
<dbReference type="InterPro" id="IPR007889">
    <property type="entry name" value="HTH_Psq"/>
</dbReference>
<feature type="compositionally biased region" description="Low complexity" evidence="7">
    <location>
        <begin position="860"/>
        <end position="871"/>
    </location>
</feature>
<dbReference type="SUPFAM" id="SSF46689">
    <property type="entry name" value="Homeodomain-like"/>
    <property type="match status" value="2"/>
</dbReference>
<feature type="domain" description="HTH psq-type" evidence="8">
    <location>
        <begin position="879"/>
        <end position="931"/>
    </location>
</feature>
<feature type="compositionally biased region" description="Acidic residues" evidence="7">
    <location>
        <begin position="1329"/>
        <end position="1339"/>
    </location>
</feature>
<keyword evidence="2" id="KW-0805">Transcription regulation</keyword>
<dbReference type="GO" id="GO:0003677">
    <property type="term" value="F:DNA binding"/>
    <property type="evidence" value="ECO:0007669"/>
    <property type="project" value="UniProtKB-UniRule"/>
</dbReference>
<organism evidence="9 10">
    <name type="scientific">Ladona fulva</name>
    <name type="common">Scarce chaser dragonfly</name>
    <name type="synonym">Libellula fulva</name>
    <dbReference type="NCBI Taxonomy" id="123851"/>
    <lineage>
        <taxon>Eukaryota</taxon>
        <taxon>Metazoa</taxon>
        <taxon>Ecdysozoa</taxon>
        <taxon>Arthropoda</taxon>
        <taxon>Hexapoda</taxon>
        <taxon>Insecta</taxon>
        <taxon>Pterygota</taxon>
        <taxon>Palaeoptera</taxon>
        <taxon>Odonata</taxon>
        <taxon>Epiprocta</taxon>
        <taxon>Anisoptera</taxon>
        <taxon>Libelluloidea</taxon>
        <taxon>Libellulidae</taxon>
        <taxon>Ladona</taxon>
    </lineage>
</organism>
<feature type="region of interest" description="Disordered" evidence="7">
    <location>
        <begin position="171"/>
        <end position="190"/>
    </location>
</feature>
<evidence type="ECO:0000256" key="4">
    <source>
        <dbReference type="ARBA" id="ARBA00023163"/>
    </source>
</evidence>
<feature type="region of interest" description="Disordered" evidence="7">
    <location>
        <begin position="975"/>
        <end position="1044"/>
    </location>
</feature>
<comment type="subcellular location">
    <subcellularLocation>
        <location evidence="1 6">Nucleus</location>
    </subcellularLocation>
</comment>
<feature type="region of interest" description="Disordered" evidence="7">
    <location>
        <begin position="1184"/>
        <end position="1361"/>
    </location>
</feature>
<dbReference type="PANTHER" id="PTHR21545:SF13">
    <property type="entry name" value="ECDYSONE-INDUCED PROTEIN 93F, ISOFORM C"/>
    <property type="match status" value="1"/>
</dbReference>
<dbReference type="GO" id="GO:0006357">
    <property type="term" value="P:regulation of transcription by RNA polymerase II"/>
    <property type="evidence" value="ECO:0007669"/>
    <property type="project" value="TreeGrafter"/>
</dbReference>
<feature type="compositionally biased region" description="Basic and acidic residues" evidence="7">
    <location>
        <begin position="546"/>
        <end position="560"/>
    </location>
</feature>
<gene>
    <name evidence="9" type="ORF">J437_LFUL006824</name>
</gene>
<evidence type="ECO:0000256" key="3">
    <source>
        <dbReference type="ARBA" id="ARBA00023125"/>
    </source>
</evidence>
<feature type="region of interest" description="Disordered" evidence="7">
    <location>
        <begin position="530"/>
        <end position="560"/>
    </location>
</feature>
<dbReference type="Pfam" id="PF05225">
    <property type="entry name" value="HTH_psq"/>
    <property type="match status" value="2"/>
</dbReference>
<keyword evidence="10" id="KW-1185">Reference proteome</keyword>
<dbReference type="PANTHER" id="PTHR21545">
    <property type="entry name" value="TRANSCRIPTION FACTOR MLR1/2"/>
    <property type="match status" value="1"/>
</dbReference>
<keyword evidence="5 6" id="KW-0539">Nucleus</keyword>
<evidence type="ECO:0000259" key="8">
    <source>
        <dbReference type="PROSITE" id="PS50960"/>
    </source>
</evidence>
<feature type="compositionally biased region" description="Low complexity" evidence="7">
    <location>
        <begin position="335"/>
        <end position="346"/>
    </location>
</feature>